<organism evidence="2 3">
    <name type="scientific">Solidesulfovibrio fructosivorans JJ]</name>
    <dbReference type="NCBI Taxonomy" id="596151"/>
    <lineage>
        <taxon>Bacteria</taxon>
        <taxon>Pseudomonadati</taxon>
        <taxon>Thermodesulfobacteriota</taxon>
        <taxon>Desulfovibrionia</taxon>
        <taxon>Desulfovibrionales</taxon>
        <taxon>Desulfovibrionaceae</taxon>
        <taxon>Solidesulfovibrio</taxon>
    </lineage>
</organism>
<dbReference type="STRING" id="596151.DesfrDRAFT_3682"/>
<dbReference type="InterPro" id="IPR005801">
    <property type="entry name" value="ADC_synthase"/>
</dbReference>
<gene>
    <name evidence="2" type="ORF">DesfrDRAFT_3682</name>
</gene>
<dbReference type="Pfam" id="PF01063">
    <property type="entry name" value="Aminotran_4"/>
    <property type="match status" value="1"/>
</dbReference>
<dbReference type="eggNOG" id="COG0115">
    <property type="taxonomic scope" value="Bacteria"/>
</dbReference>
<dbReference type="PANTHER" id="PTHR11236:SF50">
    <property type="entry name" value="AMINODEOXYCHORISMATE SYNTHASE COMPONENT 1"/>
    <property type="match status" value="1"/>
</dbReference>
<dbReference type="InterPro" id="IPR043131">
    <property type="entry name" value="BCAT-like_N"/>
</dbReference>
<sequence>MFGEALFSSYAAGDAGWTRYFHDPAWTATAWELSEVMPLLEAAEAWRRQGHWLVLALAYEAAPAFDPRLETHAPGETPLAFAAAYPAPSEPPARAAASGDFFVAPWRPLVSRRRYDAALGVIRDNIRRGEVYQVNYTLQLASRLQGDPSGWFEGLARQQAAGFCCRLDLGRHKVLSFSPELFFRRAGELVVARPMKGTMPRGRTLEEDVARAKALAACPKNRAENRMITDLLRNDLGRLARSGSVAVPACFEVSRLSTAWQMTSTVTARVPRELGLTAIFSAIFPCGSITGAPKRSAMRLIRELEGGPRGFYTGAFGHVAPDGDCVFSVPIRTVVCDADTGECRFGVGGGVTYYSDARDEYEECRIKAAFLHTPPEPFDLLETLLLTEGRFAFLPEHLARLARSAAYYGFRHDAAAVSAALEAVAAACPGRRLRVRLLLSRDGAVRTEHFPLGKRRAGPVRLGWADTPVEASDAALFHKTTRRARYDRALAARPDCDDVLLFNKAGQVTESCRANLVAAIDGRLLTPALDCGLLAGTLRQRLLARGVLAEAALTPADLARAGRLWLVNSVRLWTPAVLVGEAPAGGPSTGSCGSASS</sequence>
<dbReference type="EMBL" id="AECZ01000038">
    <property type="protein sequence ID" value="EFL49618.1"/>
    <property type="molecule type" value="Genomic_DNA"/>
</dbReference>
<feature type="domain" description="Chorismate-utilising enzyme C-terminal" evidence="1">
    <location>
        <begin position="112"/>
        <end position="367"/>
    </location>
</feature>
<evidence type="ECO:0000313" key="2">
    <source>
        <dbReference type="EMBL" id="EFL49618.1"/>
    </source>
</evidence>
<dbReference type="eggNOG" id="COG0147">
    <property type="taxonomic scope" value="Bacteria"/>
</dbReference>
<protein>
    <submittedName>
        <fullName evidence="2">Para-aminobenzoate synthase, subunit I</fullName>
    </submittedName>
</protein>
<comment type="caution">
    <text evidence="2">The sequence shown here is derived from an EMBL/GenBank/DDBJ whole genome shotgun (WGS) entry which is preliminary data.</text>
</comment>
<dbReference type="PANTHER" id="PTHR11236">
    <property type="entry name" value="AMINOBENZOATE/ANTHRANILATE SYNTHASE"/>
    <property type="match status" value="1"/>
</dbReference>
<dbReference type="AlphaFoldDB" id="E1K1D2"/>
<dbReference type="InterPro" id="IPR036038">
    <property type="entry name" value="Aminotransferase-like"/>
</dbReference>
<evidence type="ECO:0000259" key="1">
    <source>
        <dbReference type="Pfam" id="PF00425"/>
    </source>
</evidence>
<dbReference type="OrthoDB" id="9803598at2"/>
<dbReference type="Gene3D" id="3.20.10.10">
    <property type="entry name" value="D-amino Acid Aminotransferase, subunit A, domain 2"/>
    <property type="match status" value="1"/>
</dbReference>
<dbReference type="InterPro" id="IPR001544">
    <property type="entry name" value="Aminotrans_IV"/>
</dbReference>
<dbReference type="RefSeq" id="WP_005996385.1">
    <property type="nucleotide sequence ID" value="NZ_AECZ01000038.1"/>
</dbReference>
<dbReference type="Pfam" id="PF00425">
    <property type="entry name" value="Chorismate_bind"/>
    <property type="match status" value="1"/>
</dbReference>
<dbReference type="Proteomes" id="UP000006250">
    <property type="component" value="Unassembled WGS sequence"/>
</dbReference>
<keyword evidence="3" id="KW-1185">Reference proteome</keyword>
<name>E1K1D2_SOLFR</name>
<reference evidence="2 3" key="1">
    <citation type="submission" date="2010-08" db="EMBL/GenBank/DDBJ databases">
        <title>The draft genome of Desulfovibrio fructosovorans JJ.</title>
        <authorList>
            <consortium name="US DOE Joint Genome Institute (JGI-PGF)"/>
            <person name="Lucas S."/>
            <person name="Copeland A."/>
            <person name="Lapidus A."/>
            <person name="Cheng J.-F."/>
            <person name="Bruce D."/>
            <person name="Goodwin L."/>
            <person name="Pitluck S."/>
            <person name="Land M.L."/>
            <person name="Hauser L."/>
            <person name="Chang Y.-J."/>
            <person name="Jeffries C."/>
            <person name="Wall J.D."/>
            <person name="Stahl D.A."/>
            <person name="Arkin A.P."/>
            <person name="Dehal P."/>
            <person name="Stolyar S.M."/>
            <person name="Hazen T.C."/>
            <person name="Woyke T.J."/>
        </authorList>
    </citation>
    <scope>NUCLEOTIDE SEQUENCE [LARGE SCALE GENOMIC DNA]</scope>
    <source>
        <strain evidence="2 3">JJ</strain>
    </source>
</reference>
<dbReference type="GO" id="GO:0000162">
    <property type="term" value="P:L-tryptophan biosynthetic process"/>
    <property type="evidence" value="ECO:0007669"/>
    <property type="project" value="TreeGrafter"/>
</dbReference>
<dbReference type="InterPro" id="IPR043132">
    <property type="entry name" value="BCAT-like_C"/>
</dbReference>
<evidence type="ECO:0000313" key="3">
    <source>
        <dbReference type="Proteomes" id="UP000006250"/>
    </source>
</evidence>
<dbReference type="GO" id="GO:0046820">
    <property type="term" value="F:4-amino-4-deoxychorismate synthase activity"/>
    <property type="evidence" value="ECO:0007669"/>
    <property type="project" value="TreeGrafter"/>
</dbReference>
<dbReference type="Gene3D" id="3.30.470.10">
    <property type="match status" value="1"/>
</dbReference>
<dbReference type="InterPro" id="IPR015890">
    <property type="entry name" value="Chorismate_C"/>
</dbReference>
<dbReference type="SUPFAM" id="SSF56752">
    <property type="entry name" value="D-aminoacid aminotransferase-like PLP-dependent enzymes"/>
    <property type="match status" value="1"/>
</dbReference>
<dbReference type="PRINTS" id="PR00095">
    <property type="entry name" value="ANTSNTHASEI"/>
</dbReference>
<proteinExistence type="predicted"/>
<dbReference type="Gene3D" id="3.60.120.10">
    <property type="entry name" value="Anthranilate synthase"/>
    <property type="match status" value="1"/>
</dbReference>
<accession>E1K1D2</accession>
<dbReference type="SUPFAM" id="SSF56322">
    <property type="entry name" value="ADC synthase"/>
    <property type="match status" value="1"/>
</dbReference>
<dbReference type="InterPro" id="IPR019999">
    <property type="entry name" value="Anth_synth_I-like"/>
</dbReference>